<organism evidence="2">
    <name type="scientific">Cacopsylla melanoneura</name>
    <dbReference type="NCBI Taxonomy" id="428564"/>
    <lineage>
        <taxon>Eukaryota</taxon>
        <taxon>Metazoa</taxon>
        <taxon>Ecdysozoa</taxon>
        <taxon>Arthropoda</taxon>
        <taxon>Hexapoda</taxon>
        <taxon>Insecta</taxon>
        <taxon>Pterygota</taxon>
        <taxon>Neoptera</taxon>
        <taxon>Paraneoptera</taxon>
        <taxon>Hemiptera</taxon>
        <taxon>Sternorrhyncha</taxon>
        <taxon>Psylloidea</taxon>
        <taxon>Psyllidae</taxon>
        <taxon>Psyllinae</taxon>
        <taxon>Cacopsylla</taxon>
    </lineage>
</organism>
<keyword evidence="1" id="KW-0472">Membrane</keyword>
<name>A0A8D8Q7N9_9HEMI</name>
<evidence type="ECO:0000256" key="1">
    <source>
        <dbReference type="SAM" id="Phobius"/>
    </source>
</evidence>
<keyword evidence="1" id="KW-0812">Transmembrane</keyword>
<reference evidence="2" key="1">
    <citation type="submission" date="2021-05" db="EMBL/GenBank/DDBJ databases">
        <authorList>
            <person name="Alioto T."/>
            <person name="Alioto T."/>
            <person name="Gomez Garrido J."/>
        </authorList>
    </citation>
    <scope>NUCLEOTIDE SEQUENCE</scope>
</reference>
<feature type="transmembrane region" description="Helical" evidence="1">
    <location>
        <begin position="41"/>
        <end position="69"/>
    </location>
</feature>
<accession>A0A8D8Q7N9</accession>
<protein>
    <submittedName>
        <fullName evidence="2">Uncharacterized protein</fullName>
    </submittedName>
</protein>
<evidence type="ECO:0000313" key="2">
    <source>
        <dbReference type="EMBL" id="CAG6626693.1"/>
    </source>
</evidence>
<proteinExistence type="predicted"/>
<sequence>MRQPTVFPQTPSLTLFFLPFLSLSSSPLSLSLSLFLSLSLSLSFFLALSLSSSLLSSLSHSLLSLSFFLSHSLSPFREKPAARAKYSDPGAVTHPNYPRSTLLHFFIFITRRLMK</sequence>
<dbReference type="AlphaFoldDB" id="A0A8D8Q7N9"/>
<dbReference type="EMBL" id="HBUF01063290">
    <property type="protein sequence ID" value="CAG6626693.1"/>
    <property type="molecule type" value="Transcribed_RNA"/>
</dbReference>
<keyword evidence="1" id="KW-1133">Transmembrane helix</keyword>